<dbReference type="EMBL" id="LNQR01000052">
    <property type="protein sequence ID" value="KWT87252.1"/>
    <property type="molecule type" value="Genomic_DNA"/>
</dbReference>
<evidence type="ECO:0000313" key="3">
    <source>
        <dbReference type="Proteomes" id="UP000060487"/>
    </source>
</evidence>
<evidence type="ECO:0000256" key="1">
    <source>
        <dbReference type="SAM" id="Phobius"/>
    </source>
</evidence>
<reference evidence="2 3" key="1">
    <citation type="submission" date="2015-11" db="EMBL/GenBank/DDBJ databases">
        <authorList>
            <person name="Lin W."/>
        </authorList>
    </citation>
    <scope>NUCLEOTIDE SEQUENCE [LARGE SCALE GENOMIC DNA]</scope>
    <source>
        <strain evidence="2 3">HCH-1</strain>
    </source>
</reference>
<keyword evidence="1" id="KW-0812">Transmembrane</keyword>
<keyword evidence="1" id="KW-1133">Transmembrane helix</keyword>
<dbReference type="RefSeq" id="WP_157072871.1">
    <property type="nucleotide sequence ID" value="NZ_LNQR01000052.1"/>
</dbReference>
<proteinExistence type="predicted"/>
<evidence type="ECO:0000313" key="2">
    <source>
        <dbReference type="EMBL" id="KWT87252.1"/>
    </source>
</evidence>
<keyword evidence="1" id="KW-0472">Membrane</keyword>
<gene>
    <name evidence="2" type="ORF">ASN18_1368</name>
</gene>
<evidence type="ECO:0008006" key="4">
    <source>
        <dbReference type="Google" id="ProtNLM"/>
    </source>
</evidence>
<protein>
    <recommendedName>
        <fullName evidence="4">Secreted protein</fullName>
    </recommendedName>
</protein>
<sequence>MESFMMGLQILTGEEGILTIAVRLSAVVILTCLLVSLLSSPVNITYSMDKPVVCSLNICSPFGFKISNNVDMSFPYEPPFELTALNSTRFRYLINNLFKLSSTPVELYYPPEN</sequence>
<feature type="transmembrane region" description="Helical" evidence="1">
    <location>
        <begin position="20"/>
        <end position="38"/>
    </location>
</feature>
<dbReference type="Proteomes" id="UP000060487">
    <property type="component" value="Unassembled WGS sequence"/>
</dbReference>
<organism evidence="2 3">
    <name type="scientific">Candidatus Magnetominusculus xianensis</name>
    <dbReference type="NCBI Taxonomy" id="1748249"/>
    <lineage>
        <taxon>Bacteria</taxon>
        <taxon>Pseudomonadati</taxon>
        <taxon>Nitrospirota</taxon>
        <taxon>Nitrospiria</taxon>
        <taxon>Nitrospirales</taxon>
        <taxon>Nitrospiraceae</taxon>
        <taxon>Candidatus Magnetominusculus</taxon>
    </lineage>
</organism>
<accession>A0ABR5SKI3</accession>
<comment type="caution">
    <text evidence="2">The sequence shown here is derived from an EMBL/GenBank/DDBJ whole genome shotgun (WGS) entry which is preliminary data.</text>
</comment>
<keyword evidence="3" id="KW-1185">Reference proteome</keyword>
<name>A0ABR5SKI3_9BACT</name>